<evidence type="ECO:0000256" key="2">
    <source>
        <dbReference type="ARBA" id="ARBA00044777"/>
    </source>
</evidence>
<evidence type="ECO:0000313" key="5">
    <source>
        <dbReference type="Proteomes" id="UP000676885"/>
    </source>
</evidence>
<dbReference type="KEGG" id="ajg:KKR91_06300"/>
<feature type="region of interest" description="Disordered" evidence="3">
    <location>
        <begin position="280"/>
        <end position="323"/>
    </location>
</feature>
<dbReference type="Pfam" id="PF02616">
    <property type="entry name" value="SMC_ScpA"/>
    <property type="match status" value="1"/>
</dbReference>
<evidence type="ECO:0000256" key="1">
    <source>
        <dbReference type="ARBA" id="ARBA00022829"/>
    </source>
</evidence>
<dbReference type="InterPro" id="IPR003768">
    <property type="entry name" value="ScpA"/>
</dbReference>
<evidence type="ECO:0000313" key="4">
    <source>
        <dbReference type="EMBL" id="QWC11179.1"/>
    </source>
</evidence>
<protein>
    <recommendedName>
        <fullName evidence="2">Segregation and condensation protein A</fullName>
    </recommendedName>
</protein>
<dbReference type="Gene3D" id="6.10.250.2410">
    <property type="match status" value="1"/>
</dbReference>
<dbReference type="PANTHER" id="PTHR33969:SF2">
    <property type="entry name" value="SEGREGATION AND CONDENSATION PROTEIN A"/>
    <property type="match status" value="1"/>
</dbReference>
<keyword evidence="5" id="KW-1185">Reference proteome</keyword>
<name>A0A975R257_9MICC</name>
<dbReference type="RefSeq" id="WP_210230854.1">
    <property type="nucleotide sequence ID" value="NZ_CP076022.1"/>
</dbReference>
<dbReference type="PANTHER" id="PTHR33969">
    <property type="entry name" value="SEGREGATION AND CONDENSATION PROTEIN A"/>
    <property type="match status" value="1"/>
</dbReference>
<feature type="compositionally biased region" description="Basic and acidic residues" evidence="3">
    <location>
        <begin position="314"/>
        <end position="323"/>
    </location>
</feature>
<feature type="compositionally biased region" description="Basic and acidic residues" evidence="3">
    <location>
        <begin position="296"/>
        <end position="306"/>
    </location>
</feature>
<feature type="region of interest" description="Disordered" evidence="3">
    <location>
        <begin position="1"/>
        <end position="25"/>
    </location>
</feature>
<dbReference type="AlphaFoldDB" id="A0A975R257"/>
<reference evidence="4 5" key="1">
    <citation type="submission" date="2021-05" db="EMBL/GenBank/DDBJ databases">
        <title>Novel species in genus Arthrobacter.</title>
        <authorList>
            <person name="Zhang G."/>
        </authorList>
    </citation>
    <scope>NUCLEOTIDE SEQUENCE [LARGE SCALE GENOMIC DNA]</scope>
    <source>
        <strain evidence="5">zg-ZUI227</strain>
    </source>
</reference>
<sequence>MHPGPQDRGPQETGPQETGPGPAPSVRGSFRVRLEKFTGPFDVLLGLISKHELDITEIALAAVTDDFIAHIRALGEESQDWALDEASEFLVIAATLLDLKAARLLPAGDVEDAEDVALLEARDLLFARLLQYRAFKEIAVILDDRLHAEAERFPRQVTLEPHLAAMLPDLIWRTGPADFAALAAKALTPREPAPTTVGLTHLHAPAVSVREQAGIIAHRLMAAGKLTFTALVDDAGAPVAVARFLALLELFRDGAVSFDQPDPLGQLLISWTAAPGAWPLRTAGTERGTESGAGRGHGDGTDREYEPAESTDPLESHAAEPVR</sequence>
<dbReference type="EMBL" id="CP076022">
    <property type="protein sequence ID" value="QWC11179.1"/>
    <property type="molecule type" value="Genomic_DNA"/>
</dbReference>
<dbReference type="GO" id="GO:0007059">
    <property type="term" value="P:chromosome segregation"/>
    <property type="evidence" value="ECO:0007669"/>
    <property type="project" value="UniProtKB-KW"/>
</dbReference>
<evidence type="ECO:0000256" key="3">
    <source>
        <dbReference type="SAM" id="MobiDB-lite"/>
    </source>
</evidence>
<proteinExistence type="predicted"/>
<organism evidence="4 5">
    <name type="scientific">Arthrobacter jiangjiafuii</name>
    <dbReference type="NCBI Taxonomy" id="2817475"/>
    <lineage>
        <taxon>Bacteria</taxon>
        <taxon>Bacillati</taxon>
        <taxon>Actinomycetota</taxon>
        <taxon>Actinomycetes</taxon>
        <taxon>Micrococcales</taxon>
        <taxon>Micrococcaceae</taxon>
        <taxon>Arthrobacter</taxon>
    </lineage>
</organism>
<gene>
    <name evidence="4" type="ORF">KKR91_06300</name>
</gene>
<dbReference type="Proteomes" id="UP000676885">
    <property type="component" value="Chromosome"/>
</dbReference>
<keyword evidence="1" id="KW-0159">Chromosome partition</keyword>
<accession>A0A975R257</accession>